<sequence>MIELAAAMVRDPDAGTAVPNGVAGQRREIHARKAPGLPLRTDSPPLAAAAAEASLDDVLF</sequence>
<protein>
    <submittedName>
        <fullName evidence="1">Uncharacterized protein</fullName>
    </submittedName>
</protein>
<proteinExistence type="predicted"/>
<accession>A0A327KRK1</accession>
<reference evidence="1 2" key="1">
    <citation type="submission" date="2017-07" db="EMBL/GenBank/DDBJ databases">
        <title>Draft Genome Sequences of Select Purple Nonsulfur Bacteria.</title>
        <authorList>
            <person name="Lasarre B."/>
            <person name="Mckinlay J.B."/>
        </authorList>
    </citation>
    <scope>NUCLEOTIDE SEQUENCE [LARGE SCALE GENOMIC DNA]</scope>
    <source>
        <strain evidence="1 2">DSM 5909</strain>
    </source>
</reference>
<organism evidence="1 2">
    <name type="scientific">Rhodoplanes roseus</name>
    <dbReference type="NCBI Taxonomy" id="29409"/>
    <lineage>
        <taxon>Bacteria</taxon>
        <taxon>Pseudomonadati</taxon>
        <taxon>Pseudomonadota</taxon>
        <taxon>Alphaproteobacteria</taxon>
        <taxon>Hyphomicrobiales</taxon>
        <taxon>Nitrobacteraceae</taxon>
        <taxon>Rhodoplanes</taxon>
    </lineage>
</organism>
<dbReference type="Proteomes" id="UP000249130">
    <property type="component" value="Unassembled WGS sequence"/>
</dbReference>
<dbReference type="AlphaFoldDB" id="A0A327KRK1"/>
<gene>
    <name evidence="1" type="ORF">CH341_24830</name>
</gene>
<name>A0A327KRK1_9BRAD</name>
<comment type="caution">
    <text evidence="1">The sequence shown here is derived from an EMBL/GenBank/DDBJ whole genome shotgun (WGS) entry which is preliminary data.</text>
</comment>
<keyword evidence="2" id="KW-1185">Reference proteome</keyword>
<evidence type="ECO:0000313" key="2">
    <source>
        <dbReference type="Proteomes" id="UP000249130"/>
    </source>
</evidence>
<evidence type="ECO:0000313" key="1">
    <source>
        <dbReference type="EMBL" id="RAI39922.1"/>
    </source>
</evidence>
<dbReference type="EMBL" id="NPEX01000259">
    <property type="protein sequence ID" value="RAI39922.1"/>
    <property type="molecule type" value="Genomic_DNA"/>
</dbReference>